<evidence type="ECO:0000313" key="3">
    <source>
        <dbReference type="EMBL" id="SCV73413.1"/>
    </source>
</evidence>
<feature type="compositionally biased region" description="Pro residues" evidence="1">
    <location>
        <begin position="189"/>
        <end position="201"/>
    </location>
</feature>
<feature type="domain" description="Gfd2/YDR514C-like C-terminal" evidence="2">
    <location>
        <begin position="272"/>
        <end position="364"/>
    </location>
</feature>
<dbReference type="InterPro" id="IPR036397">
    <property type="entry name" value="RNaseH_sf"/>
</dbReference>
<feature type="compositionally biased region" description="Low complexity" evidence="1">
    <location>
        <begin position="301"/>
        <end position="312"/>
    </location>
</feature>
<dbReference type="GO" id="GO:0003676">
    <property type="term" value="F:nucleic acid binding"/>
    <property type="evidence" value="ECO:0007669"/>
    <property type="project" value="InterPro"/>
</dbReference>
<dbReference type="GO" id="GO:0005634">
    <property type="term" value="C:nucleus"/>
    <property type="evidence" value="ECO:0007669"/>
    <property type="project" value="TreeGrafter"/>
</dbReference>
<dbReference type="STRING" id="269621.A0A238FN26"/>
<dbReference type="PANTHER" id="PTHR28083">
    <property type="entry name" value="GOOD FOR FULL DBP5 ACTIVITY PROTEIN 2"/>
    <property type="match status" value="1"/>
</dbReference>
<gene>
    <name evidence="3" type="ORF">BQ2448_7339</name>
</gene>
<feature type="domain" description="Gfd2/YDR514C-like C-terminal" evidence="2">
    <location>
        <begin position="407"/>
        <end position="536"/>
    </location>
</feature>
<keyword evidence="4" id="KW-1185">Reference proteome</keyword>
<accession>A0A238FN26</accession>
<dbReference type="InterPro" id="IPR040151">
    <property type="entry name" value="Gfd2/YDR514C-like"/>
</dbReference>
<organism evidence="3 4">
    <name type="scientific">Microbotryum intermedium</name>
    <dbReference type="NCBI Taxonomy" id="269621"/>
    <lineage>
        <taxon>Eukaryota</taxon>
        <taxon>Fungi</taxon>
        <taxon>Dikarya</taxon>
        <taxon>Basidiomycota</taxon>
        <taxon>Pucciniomycotina</taxon>
        <taxon>Microbotryomycetes</taxon>
        <taxon>Microbotryales</taxon>
        <taxon>Microbotryaceae</taxon>
        <taxon>Microbotryum</taxon>
    </lineage>
</organism>
<dbReference type="AlphaFoldDB" id="A0A238FN26"/>
<reference evidence="4" key="1">
    <citation type="submission" date="2016-09" db="EMBL/GenBank/DDBJ databases">
        <authorList>
            <person name="Jeantristanb JTB J.-T."/>
            <person name="Ricardo R."/>
        </authorList>
    </citation>
    <scope>NUCLEOTIDE SEQUENCE [LARGE SCALE GENOMIC DNA]</scope>
</reference>
<evidence type="ECO:0000256" key="1">
    <source>
        <dbReference type="SAM" id="MobiDB-lite"/>
    </source>
</evidence>
<dbReference type="Pfam" id="PF21762">
    <property type="entry name" value="DEDDh_C"/>
    <property type="match status" value="2"/>
</dbReference>
<feature type="compositionally biased region" description="Basic and acidic residues" evidence="1">
    <location>
        <begin position="163"/>
        <end position="178"/>
    </location>
</feature>
<dbReference type="SUPFAM" id="SSF53098">
    <property type="entry name" value="Ribonuclease H-like"/>
    <property type="match status" value="1"/>
</dbReference>
<sequence length="558" mass="61323">MVNAPTSLTSSKPGYQVVNKNFLAPALVRLRHVVIDWSRFLVNPGNAGWFERNLSFDDLLSSPIARNGQITLYAEQDLKNKRPPKIYISKAQFDIISRWLVEDEVASVKRCTSTFDMRWLVSSSPLGRIEARVFNEPEALREFVQSEAVQTDTGVPSKRQKLKLSEKESSARTTKDSKSPSPESASTPSTPPATSPEPTCEPPLKKVKLAKFASAPTTSAESSQSVSAPPIAEVAVFNLPLPPVFDVDECSIELADLRARYAHAARHGGAAFLSLDVETWERGHDALLEVGWTCVDFTAPSSSSSNPDSSSESESESTKHGSAASPWATVTRTDQHVVIAENIKRRNGRFSPDARDDWDFGPSSRGGSVEPAEITPAAKKVKGVKGAKGKGKANKAVQVPPVFKTDSLLMGLDNVYALLAATFETLTSSEKDKQLFLIFHDPRMDLKALGMLGFENDFAKPVMELAQAKTRGKADGKGEDKGSVWIVDTQRVYAGWKGFNQRRRLERCCEELEVATKRLHNAGNDAHYTLELFERMMDPKRKPVLTDTIVEARSVTSS</sequence>
<evidence type="ECO:0000259" key="2">
    <source>
        <dbReference type="Pfam" id="PF21762"/>
    </source>
</evidence>
<evidence type="ECO:0000313" key="4">
    <source>
        <dbReference type="Proteomes" id="UP000198372"/>
    </source>
</evidence>
<dbReference type="PANTHER" id="PTHR28083:SF1">
    <property type="entry name" value="GOOD FOR FULL DBP5 ACTIVITY PROTEIN 2"/>
    <property type="match status" value="1"/>
</dbReference>
<dbReference type="InterPro" id="IPR048519">
    <property type="entry name" value="Gfd2/YDR514C-like_C"/>
</dbReference>
<feature type="region of interest" description="Disordered" evidence="1">
    <location>
        <begin position="145"/>
        <end position="202"/>
    </location>
</feature>
<feature type="region of interest" description="Disordered" evidence="1">
    <location>
        <begin position="299"/>
        <end position="327"/>
    </location>
</feature>
<dbReference type="InterPro" id="IPR012337">
    <property type="entry name" value="RNaseH-like_sf"/>
</dbReference>
<proteinExistence type="predicted"/>
<dbReference type="Gene3D" id="3.30.420.10">
    <property type="entry name" value="Ribonuclease H-like superfamily/Ribonuclease H"/>
    <property type="match status" value="1"/>
</dbReference>
<dbReference type="EMBL" id="FMSP01000018">
    <property type="protein sequence ID" value="SCV73413.1"/>
    <property type="molecule type" value="Genomic_DNA"/>
</dbReference>
<feature type="region of interest" description="Disordered" evidence="1">
    <location>
        <begin position="348"/>
        <end position="386"/>
    </location>
</feature>
<dbReference type="Proteomes" id="UP000198372">
    <property type="component" value="Unassembled WGS sequence"/>
</dbReference>
<protein>
    <submittedName>
        <fullName evidence="3">BQ2448_7339 protein</fullName>
    </submittedName>
</protein>
<dbReference type="OrthoDB" id="5953249at2759"/>
<name>A0A238FN26_9BASI</name>
<feature type="compositionally biased region" description="Low complexity" evidence="1">
    <location>
        <begin position="179"/>
        <end position="188"/>
    </location>
</feature>